<dbReference type="Pfam" id="PF03133">
    <property type="entry name" value="TTL"/>
    <property type="match status" value="1"/>
</dbReference>
<dbReference type="InterPro" id="IPR027746">
    <property type="entry name" value="TTL"/>
</dbReference>
<organism evidence="2 3">
    <name type="scientific">Rhizoctonia solani</name>
    <dbReference type="NCBI Taxonomy" id="456999"/>
    <lineage>
        <taxon>Eukaryota</taxon>
        <taxon>Fungi</taxon>
        <taxon>Dikarya</taxon>
        <taxon>Basidiomycota</taxon>
        <taxon>Agaricomycotina</taxon>
        <taxon>Agaricomycetes</taxon>
        <taxon>Cantharellales</taxon>
        <taxon>Ceratobasidiaceae</taxon>
        <taxon>Rhizoctonia</taxon>
    </lineage>
</organism>
<gene>
    <name evidence="2" type="ORF">RDB_LOCUS114169</name>
</gene>
<feature type="compositionally biased region" description="Acidic residues" evidence="1">
    <location>
        <begin position="177"/>
        <end position="191"/>
    </location>
</feature>
<evidence type="ECO:0000256" key="1">
    <source>
        <dbReference type="SAM" id="MobiDB-lite"/>
    </source>
</evidence>
<evidence type="ECO:0000313" key="2">
    <source>
        <dbReference type="EMBL" id="CAE6469423.1"/>
    </source>
</evidence>
<reference evidence="2" key="1">
    <citation type="submission" date="2021-01" db="EMBL/GenBank/DDBJ databases">
        <authorList>
            <person name="Kaushik A."/>
        </authorList>
    </citation>
    <scope>NUCLEOTIDE SEQUENCE</scope>
    <source>
        <strain evidence="2">AG1-1A</strain>
    </source>
</reference>
<dbReference type="PROSITE" id="PS51221">
    <property type="entry name" value="TTL"/>
    <property type="match status" value="1"/>
</dbReference>
<dbReference type="GO" id="GO:0000932">
    <property type="term" value="C:P-body"/>
    <property type="evidence" value="ECO:0007669"/>
    <property type="project" value="TreeGrafter"/>
</dbReference>
<evidence type="ECO:0008006" key="4">
    <source>
        <dbReference type="Google" id="ProtNLM"/>
    </source>
</evidence>
<proteinExistence type="predicted"/>
<dbReference type="EMBL" id="CAJMWR010003747">
    <property type="protein sequence ID" value="CAE6469423.1"/>
    <property type="molecule type" value="Genomic_DNA"/>
</dbReference>
<dbReference type="InterPro" id="IPR004344">
    <property type="entry name" value="TTL/TTLL_fam"/>
</dbReference>
<dbReference type="Gene3D" id="3.30.470.20">
    <property type="entry name" value="ATP-grasp fold, B domain"/>
    <property type="match status" value="1"/>
</dbReference>
<sequence length="450" mass="49972">SPLDINISAMRNFAAYITWPSNNITKIVKDALHEIGGPETISNKPPEENTDPGLLLQWSTYDSLVHSLTLEYPNNVLASSYNIRKALIRKHFLYQTITNYLAKTPESILRKAIPQTWPIDISFADELEDAWADELWDLSVELEKGEKYFILKPGMADRGQGIRIFNSRESLHSIFESFEDDSSDEESTTLDEDTHGNSKTAVITSQLRHFVIQEYLDNPLLIDPMQAKLGPLASSPSKDSLEGRKATSGALKVFMSSNTLALFAGSAYASPSCKPGDSPNDMDLSAHLTNTALQDSVDESSVRLLKELIGCDILSAQGIGTTFSLEDVQGIEDQVSEILAETFKAALASAIHFQVLPNAFELFGVDFLVTHATKLDSESSKFQVHLLEVNAEPAIELTGERLNWILVDLFKGIAHTCVKPFFASAKPVSDQDEEPNQWLRKCLDIETRKY</sequence>
<dbReference type="Proteomes" id="UP000663840">
    <property type="component" value="Unassembled WGS sequence"/>
</dbReference>
<name>A0A8H3GUT3_9AGAM</name>
<dbReference type="SUPFAM" id="SSF56059">
    <property type="entry name" value="Glutathione synthetase ATP-binding domain-like"/>
    <property type="match status" value="1"/>
</dbReference>
<feature type="region of interest" description="Disordered" evidence="1">
    <location>
        <begin position="177"/>
        <end position="196"/>
    </location>
</feature>
<accession>A0A8H3GUT3</accession>
<feature type="non-terminal residue" evidence="2">
    <location>
        <position position="450"/>
    </location>
</feature>
<evidence type="ECO:0000313" key="3">
    <source>
        <dbReference type="Proteomes" id="UP000663840"/>
    </source>
</evidence>
<comment type="caution">
    <text evidence="2">The sequence shown here is derived from an EMBL/GenBank/DDBJ whole genome shotgun (WGS) entry which is preliminary data.</text>
</comment>
<protein>
    <recommendedName>
        <fullName evidence="4">Tubulin-tyrosine ligase</fullName>
    </recommendedName>
</protein>
<dbReference type="PANTHER" id="PTHR47551">
    <property type="entry name" value="TUBULIN--TYROSINE LIGASE PBY1-RELATED"/>
    <property type="match status" value="1"/>
</dbReference>
<dbReference type="PANTHER" id="PTHR47551:SF1">
    <property type="entry name" value="TUBULIN--TYROSINE LIGASE PBY1-RELATED"/>
    <property type="match status" value="1"/>
</dbReference>
<dbReference type="AlphaFoldDB" id="A0A8H3GUT3"/>